<keyword evidence="1" id="KW-0472">Membrane</keyword>
<protein>
    <recommendedName>
        <fullName evidence="2">TRAP C4-dicarboxylate transport system permease DctM subunit domain-containing protein</fullName>
    </recommendedName>
</protein>
<feature type="transmembrane region" description="Helical" evidence="1">
    <location>
        <begin position="48"/>
        <end position="68"/>
    </location>
</feature>
<keyword evidence="1" id="KW-0812">Transmembrane</keyword>
<feature type="transmembrane region" description="Helical" evidence="1">
    <location>
        <begin position="474"/>
        <end position="494"/>
    </location>
</feature>
<keyword evidence="1" id="KW-1133">Transmembrane helix</keyword>
<dbReference type="InterPro" id="IPR010656">
    <property type="entry name" value="DctM"/>
</dbReference>
<reference evidence="3" key="1">
    <citation type="submission" date="2018-05" db="EMBL/GenBank/DDBJ databases">
        <authorList>
            <person name="Lanie J.A."/>
            <person name="Ng W.-L."/>
            <person name="Kazmierczak K.M."/>
            <person name="Andrzejewski T.M."/>
            <person name="Davidsen T.M."/>
            <person name="Wayne K.J."/>
            <person name="Tettelin H."/>
            <person name="Glass J.I."/>
            <person name="Rusch D."/>
            <person name="Podicherti R."/>
            <person name="Tsui H.-C.T."/>
            <person name="Winkler M.E."/>
        </authorList>
    </citation>
    <scope>NUCLEOTIDE SEQUENCE</scope>
</reference>
<feature type="transmembrane region" description="Helical" evidence="1">
    <location>
        <begin position="410"/>
        <end position="430"/>
    </location>
</feature>
<feature type="transmembrane region" description="Helical" evidence="1">
    <location>
        <begin position="531"/>
        <end position="551"/>
    </location>
</feature>
<dbReference type="PANTHER" id="PTHR43849:SF2">
    <property type="entry name" value="BLL3936 PROTEIN"/>
    <property type="match status" value="1"/>
</dbReference>
<evidence type="ECO:0000313" key="3">
    <source>
        <dbReference type="EMBL" id="SUZ50339.1"/>
    </source>
</evidence>
<dbReference type="EMBL" id="UINC01000166">
    <property type="protein sequence ID" value="SUZ50339.1"/>
    <property type="molecule type" value="Genomic_DNA"/>
</dbReference>
<evidence type="ECO:0000259" key="2">
    <source>
        <dbReference type="Pfam" id="PF06808"/>
    </source>
</evidence>
<organism evidence="3">
    <name type="scientific">marine metagenome</name>
    <dbReference type="NCBI Taxonomy" id="408172"/>
    <lineage>
        <taxon>unclassified sequences</taxon>
        <taxon>metagenomes</taxon>
        <taxon>ecological metagenomes</taxon>
    </lineage>
</organism>
<feature type="transmembrane region" description="Helical" evidence="1">
    <location>
        <begin position="374"/>
        <end position="390"/>
    </location>
</feature>
<dbReference type="PANTHER" id="PTHR43849">
    <property type="entry name" value="BLL3936 PROTEIN"/>
    <property type="match status" value="1"/>
</dbReference>
<dbReference type="Pfam" id="PF06808">
    <property type="entry name" value="DctM"/>
    <property type="match status" value="1"/>
</dbReference>
<evidence type="ECO:0000256" key="1">
    <source>
        <dbReference type="SAM" id="Phobius"/>
    </source>
</evidence>
<feature type="domain" description="TRAP C4-dicarboxylate transport system permease DctM subunit" evidence="2">
    <location>
        <begin position="123"/>
        <end position="561"/>
    </location>
</feature>
<feature type="transmembrane region" description="Helical" evidence="1">
    <location>
        <begin position="557"/>
        <end position="578"/>
    </location>
</feature>
<feature type="transmembrane region" description="Helical" evidence="1">
    <location>
        <begin position="349"/>
        <end position="368"/>
    </location>
</feature>
<gene>
    <name evidence="3" type="ORF">METZ01_LOCUS3193</name>
</gene>
<accession>A0A381N7B9</accession>
<proteinExistence type="predicted"/>
<dbReference type="AlphaFoldDB" id="A0A381N7B9"/>
<dbReference type="InterPro" id="IPR011853">
    <property type="entry name" value="TRAP_DctM-Dct_fused"/>
</dbReference>
<feature type="transmembrane region" description="Helical" evidence="1">
    <location>
        <begin position="270"/>
        <end position="295"/>
    </location>
</feature>
<feature type="transmembrane region" description="Helical" evidence="1">
    <location>
        <begin position="307"/>
        <end position="328"/>
    </location>
</feature>
<feature type="transmembrane region" description="Helical" evidence="1">
    <location>
        <begin position="609"/>
        <end position="627"/>
    </location>
</feature>
<sequence>MINYLGFLSFSTGVRRELDGWIGQAVKGYAATVAIWTTYQATLSSIDVLALSIIFLSLMLVLVFVLIGSSSTADKTTPSAIDFILATCSLIVGIYFVLSIPEISTRISLFTDLSSLQRIFSVLIILLTLEATRRTVGAGLMVIVILFIFYNLYGDYFEGPLRHGEITLDHFLDISVFTSDGLFGIPIRVAATYAFVFVMFGTFLEKAKGGDFFFNIAALISGKSPGGPAKVAVFSSALFGTVSGSPTSDVVTTGSITIPMMKRLGYSGTLAGAVEVAASTGGSLLPPIMGSAAFIMAEFTGIPYSQIIIAALIPALLYYLGVYIQVHLRSLKLGLNPMQTDSLPNLKETLAFGWVFLVPLIAMIIALVKGYSPTYVAVFGTLALIVVSQFKKDTRITVKSFHECLAATTIRMVSVTGACAAAGLVIGGITMTGLATKFSYFVFLFSENNVFPALVCGAILTIILGLGMPTPSAYILAAVLIGPVFVNDIGIPILSAHLFLLYYAVMSAMTPPVAVAAYAASAIADANPLSIALNAVVFSIVAFFVPFSFIFNQELLLLGSISDIIFVIVSVTCGVIFIAIGSEGYLFSSLPFFSRLLFFTGGFCTFVELGWITVVGLVIGFLLIYYLKLKKKSSIIQ</sequence>
<feature type="transmembrane region" description="Helical" evidence="1">
    <location>
        <begin position="80"/>
        <end position="101"/>
    </location>
</feature>
<feature type="transmembrane region" description="Helical" evidence="1">
    <location>
        <begin position="450"/>
        <end position="467"/>
    </location>
</feature>
<dbReference type="NCBIfam" id="TIGR02123">
    <property type="entry name" value="TRAP_fused"/>
    <property type="match status" value="1"/>
</dbReference>
<feature type="transmembrane region" description="Helical" evidence="1">
    <location>
        <begin position="136"/>
        <end position="153"/>
    </location>
</feature>
<feature type="transmembrane region" description="Helical" evidence="1">
    <location>
        <begin position="107"/>
        <end position="129"/>
    </location>
</feature>
<name>A0A381N7B9_9ZZZZ</name>
<feature type="transmembrane region" description="Helical" evidence="1">
    <location>
        <begin position="185"/>
        <end position="204"/>
    </location>
</feature>